<protein>
    <submittedName>
        <fullName evidence="1">Uncharacterized protein</fullName>
    </submittedName>
</protein>
<dbReference type="EMBL" id="OJIN01000212">
    <property type="protein sequence ID" value="SPD75609.1"/>
    <property type="molecule type" value="Genomic_DNA"/>
</dbReference>
<gene>
    <name evidence="1" type="ORF">PITCH_A680008</name>
</gene>
<sequence length="71" mass="8151">MIRTAPGKRRRTKNSRDYATHVGILNDELVLQTFLETLDVLDGKRQGNYSVLVIHMSQAGRNKQLKKRRSA</sequence>
<accession>A0A445N1M9</accession>
<organism evidence="1">
    <name type="scientific">uncultured Desulfobacterium sp</name>
    <dbReference type="NCBI Taxonomy" id="201089"/>
    <lineage>
        <taxon>Bacteria</taxon>
        <taxon>Pseudomonadati</taxon>
        <taxon>Thermodesulfobacteriota</taxon>
        <taxon>Desulfobacteria</taxon>
        <taxon>Desulfobacterales</taxon>
        <taxon>Desulfobacteriaceae</taxon>
        <taxon>Desulfobacterium</taxon>
        <taxon>environmental samples</taxon>
    </lineage>
</organism>
<proteinExistence type="predicted"/>
<evidence type="ECO:0000313" key="1">
    <source>
        <dbReference type="EMBL" id="SPD75609.1"/>
    </source>
</evidence>
<name>A0A445N1M9_9BACT</name>
<dbReference type="AlphaFoldDB" id="A0A445N1M9"/>
<reference evidence="1" key="1">
    <citation type="submission" date="2018-01" db="EMBL/GenBank/DDBJ databases">
        <authorList>
            <person name="Regsiter A."/>
            <person name="William W."/>
        </authorList>
    </citation>
    <scope>NUCLEOTIDE SEQUENCE</scope>
    <source>
        <strain evidence="1">TRIP AH-1</strain>
    </source>
</reference>